<evidence type="ECO:0000313" key="2">
    <source>
        <dbReference type="Proteomes" id="UP000027195"/>
    </source>
</evidence>
<gene>
    <name evidence="1" type="ORF">BOTBODRAFT_628063</name>
</gene>
<accession>A0A067MGE0</accession>
<protein>
    <submittedName>
        <fullName evidence="1">Uncharacterized protein</fullName>
    </submittedName>
</protein>
<evidence type="ECO:0000313" key="1">
    <source>
        <dbReference type="EMBL" id="KDQ14843.1"/>
    </source>
</evidence>
<organism evidence="1 2">
    <name type="scientific">Botryobasidium botryosum (strain FD-172 SS1)</name>
    <dbReference type="NCBI Taxonomy" id="930990"/>
    <lineage>
        <taxon>Eukaryota</taxon>
        <taxon>Fungi</taxon>
        <taxon>Dikarya</taxon>
        <taxon>Basidiomycota</taxon>
        <taxon>Agaricomycotina</taxon>
        <taxon>Agaricomycetes</taxon>
        <taxon>Cantharellales</taxon>
        <taxon>Botryobasidiaceae</taxon>
        <taxon>Botryobasidium</taxon>
    </lineage>
</organism>
<reference evidence="2" key="1">
    <citation type="journal article" date="2014" name="Proc. Natl. Acad. Sci. U.S.A.">
        <title>Extensive sampling of basidiomycete genomes demonstrates inadequacy of the white-rot/brown-rot paradigm for wood decay fungi.</title>
        <authorList>
            <person name="Riley R."/>
            <person name="Salamov A.A."/>
            <person name="Brown D.W."/>
            <person name="Nagy L.G."/>
            <person name="Floudas D."/>
            <person name="Held B.W."/>
            <person name="Levasseur A."/>
            <person name="Lombard V."/>
            <person name="Morin E."/>
            <person name="Otillar R."/>
            <person name="Lindquist E.A."/>
            <person name="Sun H."/>
            <person name="LaButti K.M."/>
            <person name="Schmutz J."/>
            <person name="Jabbour D."/>
            <person name="Luo H."/>
            <person name="Baker S.E."/>
            <person name="Pisabarro A.G."/>
            <person name="Walton J.D."/>
            <person name="Blanchette R.A."/>
            <person name="Henrissat B."/>
            <person name="Martin F."/>
            <person name="Cullen D."/>
            <person name="Hibbett D.S."/>
            <person name="Grigoriev I.V."/>
        </authorList>
    </citation>
    <scope>NUCLEOTIDE SEQUENCE [LARGE SCALE GENOMIC DNA]</scope>
    <source>
        <strain evidence="2">FD-172 SS1</strain>
    </source>
</reference>
<dbReference type="InParanoid" id="A0A067MGE0"/>
<keyword evidence="2" id="KW-1185">Reference proteome</keyword>
<dbReference type="EMBL" id="KL198035">
    <property type="protein sequence ID" value="KDQ14843.1"/>
    <property type="molecule type" value="Genomic_DNA"/>
</dbReference>
<proteinExistence type="predicted"/>
<sequence length="105" mass="11728">MQPRTSTTLIYIGKNISMPDDSSLPTLPDGYGSLSADVEAQVDRELCQATVSKVRTLAAERHLVRNSFARMPHRDALGALYTSTGKRWDEGYSRLRFWLAKLQAA</sequence>
<name>A0A067MGE0_BOTB1</name>
<dbReference type="Proteomes" id="UP000027195">
    <property type="component" value="Unassembled WGS sequence"/>
</dbReference>
<dbReference type="HOGENOM" id="CLU_2236159_0_0_1"/>
<dbReference type="AlphaFoldDB" id="A0A067MGE0"/>